<proteinExistence type="predicted"/>
<dbReference type="EMBL" id="UINC01162204">
    <property type="protein sequence ID" value="SVD61828.1"/>
    <property type="molecule type" value="Genomic_DNA"/>
</dbReference>
<protein>
    <submittedName>
        <fullName evidence="1">Uncharacterized protein</fullName>
    </submittedName>
</protein>
<dbReference type="SUPFAM" id="SSF56747">
    <property type="entry name" value="Prim-pol domain"/>
    <property type="match status" value="1"/>
</dbReference>
<organism evidence="1">
    <name type="scientific">marine metagenome</name>
    <dbReference type="NCBI Taxonomy" id="408172"/>
    <lineage>
        <taxon>unclassified sequences</taxon>
        <taxon>metagenomes</taxon>
        <taxon>ecological metagenomes</taxon>
    </lineage>
</organism>
<sequence length="52" mass="6135">MNRHVKFGSQKEVRDYLARVAPAHSYHSVAYYEDPGRKTMIEKHWQGADLIF</sequence>
<dbReference type="AlphaFoldDB" id="A0A382WU96"/>
<evidence type="ECO:0000313" key="1">
    <source>
        <dbReference type="EMBL" id="SVD61828.1"/>
    </source>
</evidence>
<accession>A0A382WU96</accession>
<gene>
    <name evidence="1" type="ORF">METZ01_LOCUS414682</name>
</gene>
<feature type="non-terminal residue" evidence="1">
    <location>
        <position position="1"/>
    </location>
</feature>
<reference evidence="1" key="1">
    <citation type="submission" date="2018-05" db="EMBL/GenBank/DDBJ databases">
        <authorList>
            <person name="Lanie J.A."/>
            <person name="Ng W.-L."/>
            <person name="Kazmierczak K.M."/>
            <person name="Andrzejewski T.M."/>
            <person name="Davidsen T.M."/>
            <person name="Wayne K.J."/>
            <person name="Tettelin H."/>
            <person name="Glass J.I."/>
            <person name="Rusch D."/>
            <person name="Podicherti R."/>
            <person name="Tsui H.-C.T."/>
            <person name="Winkler M.E."/>
        </authorList>
    </citation>
    <scope>NUCLEOTIDE SEQUENCE</scope>
</reference>
<name>A0A382WU96_9ZZZZ</name>
<feature type="non-terminal residue" evidence="1">
    <location>
        <position position="52"/>
    </location>
</feature>
<dbReference type="Gene3D" id="3.90.920.10">
    <property type="entry name" value="DNA primase, PRIM domain"/>
    <property type="match status" value="1"/>
</dbReference>